<keyword evidence="3" id="KW-1185">Reference proteome</keyword>
<dbReference type="AlphaFoldDB" id="A0A3D8PWA5"/>
<comment type="caution">
    <text evidence="2">The sequence shown here is derived from an EMBL/GenBank/DDBJ whole genome shotgun (WGS) entry which is preliminary data.</text>
</comment>
<reference evidence="3" key="1">
    <citation type="submission" date="2017-11" db="EMBL/GenBank/DDBJ databases">
        <authorList>
            <person name="Zhu W."/>
        </authorList>
    </citation>
    <scope>NUCLEOTIDE SEQUENCE [LARGE SCALE GENOMIC DNA]</scope>
    <source>
        <strain evidence="3">CAU 1183</strain>
    </source>
</reference>
<protein>
    <submittedName>
        <fullName evidence="2">GNAT family N-acetyltransferase</fullName>
    </submittedName>
</protein>
<dbReference type="InterPro" id="IPR016181">
    <property type="entry name" value="Acyl_CoA_acyltransferase"/>
</dbReference>
<dbReference type="Pfam" id="PF00583">
    <property type="entry name" value="Acetyltransf_1"/>
    <property type="match status" value="1"/>
</dbReference>
<evidence type="ECO:0000259" key="1">
    <source>
        <dbReference type="PROSITE" id="PS51186"/>
    </source>
</evidence>
<evidence type="ECO:0000313" key="3">
    <source>
        <dbReference type="Proteomes" id="UP000257143"/>
    </source>
</evidence>
<sequence length="156" mass="17872">MKLHEYKPSFKSKIENYTLTEEQLRYTGTPVENVALAEIDADRHAILAIEENELVTFFVLHENEGVKPYSENPKAILLRAFSTDFNHQGKGNAKKALMLLPQYVCTEFPYADEIVLAANLNNYAAQLLYKKCGYIDEGLRKMGRKGELIIMSYYLN</sequence>
<keyword evidence="2" id="KW-0808">Transferase</keyword>
<dbReference type="SUPFAM" id="SSF55729">
    <property type="entry name" value="Acyl-CoA N-acyltransferases (Nat)"/>
    <property type="match status" value="1"/>
</dbReference>
<dbReference type="PROSITE" id="PS51186">
    <property type="entry name" value="GNAT"/>
    <property type="match status" value="1"/>
</dbReference>
<proteinExistence type="predicted"/>
<evidence type="ECO:0000313" key="2">
    <source>
        <dbReference type="EMBL" id="RDW20314.1"/>
    </source>
</evidence>
<dbReference type="EMBL" id="PIOC01000010">
    <property type="protein sequence ID" value="RDW20314.1"/>
    <property type="molecule type" value="Genomic_DNA"/>
</dbReference>
<accession>A0A3D8PWA5</accession>
<dbReference type="Gene3D" id="3.40.630.30">
    <property type="match status" value="1"/>
</dbReference>
<dbReference type="RefSeq" id="WP_115772397.1">
    <property type="nucleotide sequence ID" value="NZ_PIOC01000010.1"/>
</dbReference>
<dbReference type="Proteomes" id="UP000257143">
    <property type="component" value="Unassembled WGS sequence"/>
</dbReference>
<dbReference type="InterPro" id="IPR000182">
    <property type="entry name" value="GNAT_dom"/>
</dbReference>
<dbReference type="OrthoDB" id="66776at2"/>
<organism evidence="2 3">
    <name type="scientific">Oceanobacillus arenosus</name>
    <dbReference type="NCBI Taxonomy" id="1229153"/>
    <lineage>
        <taxon>Bacteria</taxon>
        <taxon>Bacillati</taxon>
        <taxon>Bacillota</taxon>
        <taxon>Bacilli</taxon>
        <taxon>Bacillales</taxon>
        <taxon>Bacillaceae</taxon>
        <taxon>Oceanobacillus</taxon>
    </lineage>
</organism>
<feature type="domain" description="N-acetyltransferase" evidence="1">
    <location>
        <begin position="1"/>
        <end position="156"/>
    </location>
</feature>
<dbReference type="GO" id="GO:0016747">
    <property type="term" value="F:acyltransferase activity, transferring groups other than amino-acyl groups"/>
    <property type="evidence" value="ECO:0007669"/>
    <property type="project" value="InterPro"/>
</dbReference>
<name>A0A3D8PWA5_9BACI</name>
<gene>
    <name evidence="2" type="ORF">CWR48_06400</name>
</gene>